<dbReference type="Gene3D" id="2.40.160.20">
    <property type="match status" value="1"/>
</dbReference>
<dbReference type="RefSeq" id="WP_150457563.1">
    <property type="nucleotide sequence ID" value="NZ_VYKK01000007.1"/>
</dbReference>
<organism evidence="1 2">
    <name type="scientific">Paenibacillus spiritus</name>
    <dbReference type="NCBI Taxonomy" id="2496557"/>
    <lineage>
        <taxon>Bacteria</taxon>
        <taxon>Bacillati</taxon>
        <taxon>Bacillota</taxon>
        <taxon>Bacilli</taxon>
        <taxon>Bacillales</taxon>
        <taxon>Paenibacillaceae</taxon>
        <taxon>Paenibacillus</taxon>
    </lineage>
</organism>
<proteinExistence type="predicted"/>
<dbReference type="AlphaFoldDB" id="A0A5J5GDJ7"/>
<evidence type="ECO:0000313" key="1">
    <source>
        <dbReference type="EMBL" id="KAA9005862.1"/>
    </source>
</evidence>
<keyword evidence="2" id="KW-1185">Reference proteome</keyword>
<protein>
    <submittedName>
        <fullName evidence="1">DUF3237 domain-containing protein</fullName>
    </submittedName>
</protein>
<evidence type="ECO:0000313" key="2">
    <source>
        <dbReference type="Proteomes" id="UP000367750"/>
    </source>
</evidence>
<comment type="caution">
    <text evidence="1">The sequence shown here is derived from an EMBL/GenBank/DDBJ whole genome shotgun (WGS) entry which is preliminary data.</text>
</comment>
<accession>A0A5J5GDJ7</accession>
<sequence>MEWEEVFTVQVKIGQTTELHSPDGSSVTMIAFSGSASGPYFEGVILDGGIDTQIMEKGSGRPRLSARYMLRGTDYTGQPCEIYVENNGEFGGGDSGALFRTCPKIITNSAALAGLNEDLLAGEGRESEPGVEIRIYRALPSFKPAGNSPGAS</sequence>
<reference evidence="1 2" key="1">
    <citation type="submission" date="2019-09" db="EMBL/GenBank/DDBJ databases">
        <title>Bacillus ochoae sp. nov., Paenibacillus whitsoniae sp. nov., Paenibacillus spiritus sp. nov. Isolated from the Mars Exploration Rover during spacecraft assembly.</title>
        <authorList>
            <person name="Seuylemezian A."/>
            <person name="Vaishampayan P."/>
        </authorList>
    </citation>
    <scope>NUCLEOTIDE SEQUENCE [LARGE SCALE GENOMIC DNA]</scope>
    <source>
        <strain evidence="1 2">MER_111</strain>
    </source>
</reference>
<dbReference type="EMBL" id="VYKK01000007">
    <property type="protein sequence ID" value="KAA9005862.1"/>
    <property type="molecule type" value="Genomic_DNA"/>
</dbReference>
<dbReference type="Proteomes" id="UP000367750">
    <property type="component" value="Unassembled WGS sequence"/>
</dbReference>
<dbReference type="Pfam" id="PF11578">
    <property type="entry name" value="DUF3237"/>
    <property type="match status" value="1"/>
</dbReference>
<dbReference type="OrthoDB" id="2003249at2"/>
<name>A0A5J5GDJ7_9BACL</name>
<gene>
    <name evidence="1" type="ORF">F4V43_07235</name>
</gene>